<dbReference type="SUPFAM" id="SSF51905">
    <property type="entry name" value="FAD/NAD(P)-binding domain"/>
    <property type="match status" value="1"/>
</dbReference>
<proteinExistence type="predicted"/>
<dbReference type="PANTHER" id="PTHR46313:SF1">
    <property type="entry name" value="FAD_NAD(P)-BINDING OXIDOREDUCTASE FAMILY PROTEIN"/>
    <property type="match status" value="1"/>
</dbReference>
<dbReference type="AlphaFoldDB" id="A0A8S1J3Q2"/>
<dbReference type="InterPro" id="IPR045892">
    <property type="entry name" value="CrtISO-like"/>
</dbReference>
<dbReference type="GO" id="GO:0016116">
    <property type="term" value="P:carotenoid metabolic process"/>
    <property type="evidence" value="ECO:0007669"/>
    <property type="project" value="InterPro"/>
</dbReference>
<reference evidence="3" key="1">
    <citation type="submission" date="2020-12" db="EMBL/GenBank/DDBJ databases">
        <authorList>
            <person name="Iha C."/>
        </authorList>
    </citation>
    <scope>NUCLEOTIDE SEQUENCE</scope>
</reference>
<dbReference type="OrthoDB" id="7777654at2759"/>
<keyword evidence="4" id="KW-1185">Reference proteome</keyword>
<comment type="caution">
    <text evidence="3">The sequence shown here is derived from an EMBL/GenBank/DDBJ whole genome shotgun (WGS) entry which is preliminary data.</text>
</comment>
<dbReference type="PANTHER" id="PTHR46313">
    <property type="match status" value="1"/>
</dbReference>
<dbReference type="InterPro" id="IPR036188">
    <property type="entry name" value="FAD/NAD-bd_sf"/>
</dbReference>
<dbReference type="Pfam" id="PF01593">
    <property type="entry name" value="Amino_oxidase"/>
    <property type="match status" value="1"/>
</dbReference>
<evidence type="ECO:0000259" key="2">
    <source>
        <dbReference type="Pfam" id="PF01593"/>
    </source>
</evidence>
<feature type="region of interest" description="Disordered" evidence="1">
    <location>
        <begin position="56"/>
        <end position="80"/>
    </location>
</feature>
<dbReference type="EMBL" id="CAJHUC010001704">
    <property type="protein sequence ID" value="CAD7702081.1"/>
    <property type="molecule type" value="Genomic_DNA"/>
</dbReference>
<accession>A0A8S1J3Q2</accession>
<feature type="compositionally biased region" description="Low complexity" evidence="1">
    <location>
        <begin position="61"/>
        <end position="75"/>
    </location>
</feature>
<organism evidence="3 4">
    <name type="scientific">Ostreobium quekettii</name>
    <dbReference type="NCBI Taxonomy" id="121088"/>
    <lineage>
        <taxon>Eukaryota</taxon>
        <taxon>Viridiplantae</taxon>
        <taxon>Chlorophyta</taxon>
        <taxon>core chlorophytes</taxon>
        <taxon>Ulvophyceae</taxon>
        <taxon>TCBD clade</taxon>
        <taxon>Bryopsidales</taxon>
        <taxon>Ostreobineae</taxon>
        <taxon>Ostreobiaceae</taxon>
        <taxon>Ostreobium</taxon>
    </lineage>
</organism>
<gene>
    <name evidence="3" type="ORF">OSTQU699_LOCUS7438</name>
</gene>
<dbReference type="InterPro" id="IPR002937">
    <property type="entry name" value="Amino_oxidase"/>
</dbReference>
<protein>
    <recommendedName>
        <fullName evidence="2">Amine oxidase domain-containing protein</fullName>
    </recommendedName>
</protein>
<evidence type="ECO:0000313" key="4">
    <source>
        <dbReference type="Proteomes" id="UP000708148"/>
    </source>
</evidence>
<dbReference type="GO" id="GO:0016491">
    <property type="term" value="F:oxidoreductase activity"/>
    <property type="evidence" value="ECO:0007669"/>
    <property type="project" value="InterPro"/>
</dbReference>
<evidence type="ECO:0000256" key="1">
    <source>
        <dbReference type="SAM" id="MobiDB-lite"/>
    </source>
</evidence>
<dbReference type="Gene3D" id="3.50.50.60">
    <property type="entry name" value="FAD/NAD(P)-binding domain"/>
    <property type="match status" value="2"/>
</dbReference>
<dbReference type="Proteomes" id="UP000708148">
    <property type="component" value="Unassembled WGS sequence"/>
</dbReference>
<feature type="domain" description="Amine oxidase" evidence="2">
    <location>
        <begin position="96"/>
        <end position="580"/>
    </location>
</feature>
<feature type="region of interest" description="Disordered" evidence="1">
    <location>
        <begin position="1"/>
        <end position="44"/>
    </location>
</feature>
<sequence length="596" mass="63994">MVTRLPVGGPSAALSLRPRHAAGHRPGEPPVGPDARGVGPRCPSGQLERVRIATDRRRSAGRPLAAAAVDAPPTARSSPGAKHVREADVIVIGSGIGGLCCAALLARYGVNVVVVESHYTPGGAAHTWMSGDYHFESGPSLYSGMSSRGKGANPLAHVFQAIDEELELLTYNAWNIFFPEGHWLAQVGAGEFAKIAEEVRGPQAVKEWQALEAYLKDFMSSAAMLPPAALRADLGAALTVGGRYLPDLIKGGASTQKLTVPFSEMIKGIITDEFLLNYIDLLSFLLSGLPADGTIAAEVAYMFNEWYRPNCCLEFPKGGSQAMTDGLVRGLEKFGGKLLLRSHVESVLVEGGRAVGVELRGGRVIKARKAVVSNASMWDTLSLLPAGSALEELKNKAEKTPLNPSFMHLHLGFDASGLDDVDLHHIIVNSWENGVDSEQNVALISIASVIDPDFAPPGKHSLHAYVPATEPWDLWKDIDRRSEEYKRLKEERSQVLWNAVERVVPDIRKRAEVVHVGTPLTHQRFLRRHKGTYGPGIKAGEGTFPGPSTPIPGLYCCGDSTFPGIGLPAVAASGTIAANTLVPIWDHWKMLDALGV</sequence>
<evidence type="ECO:0000313" key="3">
    <source>
        <dbReference type="EMBL" id="CAD7702081.1"/>
    </source>
</evidence>
<name>A0A8S1J3Q2_9CHLO</name>